<dbReference type="Pfam" id="PF08659">
    <property type="entry name" value="KR"/>
    <property type="match status" value="1"/>
</dbReference>
<sequence length="277" mass="30543">MEFRESHGRLSVPRVNEDAPLDDILRRLPPQQPIGGTAASQQPDYGLQPDATYVLAGGLGGLGRNIATFLVDLGAQHICFLSRSSTASQDAEALMTELRQRQVSVSAYKCDISDMRSLRATLQQCRQVHPPIKGIIQCAMVLRDVSFQKMTHQQWQEVLWPKVQGSANLAVAAIEPRHQPFFIMLSSFTAIFGNRTQGNYVAACAFQDPLAHDLRNRGVHAVALGLGIMRDVGYLAKHGSVGALKDWEQGFGLREYEMCALLYAAMAKQTPTQPRNP</sequence>
<dbReference type="Gene3D" id="3.40.50.720">
    <property type="entry name" value="NAD(P)-binding Rossmann-like Domain"/>
    <property type="match status" value="1"/>
</dbReference>
<keyword evidence="3" id="KW-0560">Oxidoreductase</keyword>
<dbReference type="InterPro" id="IPR057326">
    <property type="entry name" value="KR_dom"/>
</dbReference>
<dbReference type="InterPro" id="IPR050091">
    <property type="entry name" value="PKS_NRPS_Biosynth_Enz"/>
</dbReference>
<dbReference type="PANTHER" id="PTHR43775">
    <property type="entry name" value="FATTY ACID SYNTHASE"/>
    <property type="match status" value="1"/>
</dbReference>
<dbReference type="GO" id="GO:0004312">
    <property type="term" value="F:fatty acid synthase activity"/>
    <property type="evidence" value="ECO:0007669"/>
    <property type="project" value="TreeGrafter"/>
</dbReference>
<evidence type="ECO:0000313" key="6">
    <source>
        <dbReference type="Proteomes" id="UP001055115"/>
    </source>
</evidence>
<accession>A0AA37PCJ5</accession>
<keyword evidence="2" id="KW-0597">Phosphoprotein</keyword>
<keyword evidence="1" id="KW-0596">Phosphopantetheine</keyword>
<dbReference type="GO" id="GO:0016491">
    <property type="term" value="F:oxidoreductase activity"/>
    <property type="evidence" value="ECO:0007669"/>
    <property type="project" value="UniProtKB-KW"/>
</dbReference>
<feature type="domain" description="Ketoreductase" evidence="4">
    <location>
        <begin position="51"/>
        <end position="232"/>
    </location>
</feature>
<comment type="caution">
    <text evidence="5">The sequence shown here is derived from an EMBL/GenBank/DDBJ whole genome shotgun (WGS) entry which is preliminary data.</text>
</comment>
<evidence type="ECO:0000256" key="3">
    <source>
        <dbReference type="ARBA" id="ARBA00023002"/>
    </source>
</evidence>
<dbReference type="AlphaFoldDB" id="A0AA37PCJ5"/>
<dbReference type="PANTHER" id="PTHR43775:SF29">
    <property type="entry name" value="ASPERFURANONE POLYKETIDE SYNTHASE AFOG-RELATED"/>
    <property type="match status" value="1"/>
</dbReference>
<gene>
    <name evidence="5" type="ORF">ColSpa_09841</name>
</gene>
<evidence type="ECO:0000313" key="5">
    <source>
        <dbReference type="EMBL" id="GKT49660.1"/>
    </source>
</evidence>
<dbReference type="InterPro" id="IPR013968">
    <property type="entry name" value="PKS_KR"/>
</dbReference>
<evidence type="ECO:0000256" key="2">
    <source>
        <dbReference type="ARBA" id="ARBA00022553"/>
    </source>
</evidence>
<dbReference type="InterPro" id="IPR036291">
    <property type="entry name" value="NAD(P)-bd_dom_sf"/>
</dbReference>
<dbReference type="GeneID" id="73330643"/>
<dbReference type="GO" id="GO:0006633">
    <property type="term" value="P:fatty acid biosynthetic process"/>
    <property type="evidence" value="ECO:0007669"/>
    <property type="project" value="TreeGrafter"/>
</dbReference>
<protein>
    <submittedName>
        <fullName evidence="5">Highly reducing polyketide synthase ZEA2</fullName>
    </submittedName>
</protein>
<proteinExistence type="predicted"/>
<dbReference type="SUPFAM" id="SSF51735">
    <property type="entry name" value="NAD(P)-binding Rossmann-fold domains"/>
    <property type="match status" value="1"/>
</dbReference>
<evidence type="ECO:0000259" key="4">
    <source>
        <dbReference type="SMART" id="SM00822"/>
    </source>
</evidence>
<evidence type="ECO:0000256" key="1">
    <source>
        <dbReference type="ARBA" id="ARBA00022450"/>
    </source>
</evidence>
<keyword evidence="6" id="KW-1185">Reference proteome</keyword>
<dbReference type="EMBL" id="BQXU01000031">
    <property type="protein sequence ID" value="GKT49660.1"/>
    <property type="molecule type" value="Genomic_DNA"/>
</dbReference>
<reference evidence="5 6" key="1">
    <citation type="submission" date="2022-03" db="EMBL/GenBank/DDBJ databases">
        <title>Genome data of Colletotrichum spp.</title>
        <authorList>
            <person name="Utami Y.D."/>
            <person name="Hiruma K."/>
        </authorList>
    </citation>
    <scope>NUCLEOTIDE SEQUENCE [LARGE SCALE GENOMIC DNA]</scope>
    <source>
        <strain evidence="5 6">MAFF 239500</strain>
    </source>
</reference>
<dbReference type="SMART" id="SM00822">
    <property type="entry name" value="PKS_KR"/>
    <property type="match status" value="1"/>
</dbReference>
<name>A0AA37PCJ5_9PEZI</name>
<dbReference type="Proteomes" id="UP001055115">
    <property type="component" value="Unassembled WGS sequence"/>
</dbReference>
<dbReference type="RefSeq" id="XP_049132010.1">
    <property type="nucleotide sequence ID" value="XM_049276053.1"/>
</dbReference>
<dbReference type="GO" id="GO:0044550">
    <property type="term" value="P:secondary metabolite biosynthetic process"/>
    <property type="evidence" value="ECO:0007669"/>
    <property type="project" value="TreeGrafter"/>
</dbReference>
<organism evidence="5 6">
    <name type="scientific">Colletotrichum spaethianum</name>
    <dbReference type="NCBI Taxonomy" id="700344"/>
    <lineage>
        <taxon>Eukaryota</taxon>
        <taxon>Fungi</taxon>
        <taxon>Dikarya</taxon>
        <taxon>Ascomycota</taxon>
        <taxon>Pezizomycotina</taxon>
        <taxon>Sordariomycetes</taxon>
        <taxon>Hypocreomycetidae</taxon>
        <taxon>Glomerellales</taxon>
        <taxon>Glomerellaceae</taxon>
        <taxon>Colletotrichum</taxon>
        <taxon>Colletotrichum spaethianum species complex</taxon>
    </lineage>
</organism>